<evidence type="ECO:0000313" key="7">
    <source>
        <dbReference type="Proteomes" id="UP001165667"/>
    </source>
</evidence>
<dbReference type="EMBL" id="JAMOIM010000003">
    <property type="protein sequence ID" value="MCW6507666.1"/>
    <property type="molecule type" value="Genomic_DNA"/>
</dbReference>
<dbReference type="Proteomes" id="UP001165667">
    <property type="component" value="Unassembled WGS sequence"/>
</dbReference>
<feature type="domain" description="CENP-V/GFA" evidence="5">
    <location>
        <begin position="8"/>
        <end position="107"/>
    </location>
</feature>
<comment type="similarity">
    <text evidence="1">Belongs to the Gfa family.</text>
</comment>
<dbReference type="PANTHER" id="PTHR33337:SF40">
    <property type="entry name" value="CENP-V_GFA DOMAIN-CONTAINING PROTEIN-RELATED"/>
    <property type="match status" value="1"/>
</dbReference>
<proteinExistence type="inferred from homology"/>
<dbReference type="InterPro" id="IPR011057">
    <property type="entry name" value="Mss4-like_sf"/>
</dbReference>
<dbReference type="InterPro" id="IPR006913">
    <property type="entry name" value="CENP-V/GFA"/>
</dbReference>
<dbReference type="PANTHER" id="PTHR33337">
    <property type="entry name" value="GFA DOMAIN-CONTAINING PROTEIN"/>
    <property type="match status" value="1"/>
</dbReference>
<sequence length="157" mass="17549">MNTLDHPRDGGCRCGHVRFRVSMLPLLTMACHCRGCQRMTASAFSLSVAIPSEGFAVTQGDTVLGGLQKELQHSFCPECKSWLFTRMPGMDGFVNVRSTLIDDLSWTTPFVETCTKDKLDWVTTPAVHRFEAFPAMDDWQSLTQAYQAYSLETPSFA</sequence>
<dbReference type="GO" id="GO:0046872">
    <property type="term" value="F:metal ion binding"/>
    <property type="evidence" value="ECO:0007669"/>
    <property type="project" value="UniProtKB-KW"/>
</dbReference>
<accession>A0AA42CJ62</accession>
<organism evidence="6 7">
    <name type="scientific">Lichenifustis flavocetrariae</name>
    <dbReference type="NCBI Taxonomy" id="2949735"/>
    <lineage>
        <taxon>Bacteria</taxon>
        <taxon>Pseudomonadati</taxon>
        <taxon>Pseudomonadota</taxon>
        <taxon>Alphaproteobacteria</taxon>
        <taxon>Hyphomicrobiales</taxon>
        <taxon>Lichenihabitantaceae</taxon>
        <taxon>Lichenifustis</taxon>
    </lineage>
</organism>
<dbReference type="SUPFAM" id="SSF51316">
    <property type="entry name" value="Mss4-like"/>
    <property type="match status" value="1"/>
</dbReference>
<keyword evidence="2" id="KW-0479">Metal-binding</keyword>
<evidence type="ECO:0000256" key="3">
    <source>
        <dbReference type="ARBA" id="ARBA00022833"/>
    </source>
</evidence>
<evidence type="ECO:0000256" key="1">
    <source>
        <dbReference type="ARBA" id="ARBA00005495"/>
    </source>
</evidence>
<evidence type="ECO:0000256" key="4">
    <source>
        <dbReference type="ARBA" id="ARBA00023239"/>
    </source>
</evidence>
<protein>
    <submittedName>
        <fullName evidence="6">GFA family protein</fullName>
    </submittedName>
</protein>
<dbReference type="Gene3D" id="3.90.1590.10">
    <property type="entry name" value="glutathione-dependent formaldehyde- activating enzyme (gfa)"/>
    <property type="match status" value="1"/>
</dbReference>
<reference evidence="6" key="1">
    <citation type="submission" date="2022-05" db="EMBL/GenBank/DDBJ databases">
        <authorList>
            <person name="Pankratov T."/>
        </authorList>
    </citation>
    <scope>NUCLEOTIDE SEQUENCE</scope>
    <source>
        <strain evidence="6">BP6-180914</strain>
    </source>
</reference>
<keyword evidence="7" id="KW-1185">Reference proteome</keyword>
<dbReference type="GO" id="GO:0016846">
    <property type="term" value="F:carbon-sulfur lyase activity"/>
    <property type="evidence" value="ECO:0007669"/>
    <property type="project" value="InterPro"/>
</dbReference>
<dbReference type="Pfam" id="PF04828">
    <property type="entry name" value="GFA"/>
    <property type="match status" value="1"/>
</dbReference>
<evidence type="ECO:0000259" key="5">
    <source>
        <dbReference type="PROSITE" id="PS51891"/>
    </source>
</evidence>
<evidence type="ECO:0000313" key="6">
    <source>
        <dbReference type="EMBL" id="MCW6507666.1"/>
    </source>
</evidence>
<evidence type="ECO:0000256" key="2">
    <source>
        <dbReference type="ARBA" id="ARBA00022723"/>
    </source>
</evidence>
<gene>
    <name evidence="6" type="ORF">M8523_06475</name>
</gene>
<comment type="caution">
    <text evidence="6">The sequence shown here is derived from an EMBL/GenBank/DDBJ whole genome shotgun (WGS) entry which is preliminary data.</text>
</comment>
<dbReference type="PROSITE" id="PS51891">
    <property type="entry name" value="CENP_V_GFA"/>
    <property type="match status" value="1"/>
</dbReference>
<name>A0AA42CJ62_9HYPH</name>
<keyword evidence="4" id="KW-0456">Lyase</keyword>
<dbReference type="RefSeq" id="WP_282584028.1">
    <property type="nucleotide sequence ID" value="NZ_JAMOIM010000003.1"/>
</dbReference>
<dbReference type="AlphaFoldDB" id="A0AA42CJ62"/>
<keyword evidence="3" id="KW-0862">Zinc</keyword>